<reference evidence="1 2" key="1">
    <citation type="submission" date="2021-06" db="EMBL/GenBank/DDBJ databases">
        <authorList>
            <person name="Kallberg Y."/>
            <person name="Tangrot J."/>
            <person name="Rosling A."/>
        </authorList>
    </citation>
    <scope>NUCLEOTIDE SEQUENCE [LARGE SCALE GENOMIC DNA]</scope>
    <source>
        <strain evidence="1 2">120-4 pot B 10/14</strain>
    </source>
</reference>
<dbReference type="InterPro" id="IPR006553">
    <property type="entry name" value="Leu-rich_rpt_Cys-con_subtyp"/>
</dbReference>
<evidence type="ECO:0000313" key="2">
    <source>
        <dbReference type="Proteomes" id="UP000789901"/>
    </source>
</evidence>
<gene>
    <name evidence="1" type="ORF">GMARGA_LOCUS26305</name>
</gene>
<protein>
    <submittedName>
        <fullName evidence="1">31104_t:CDS:1</fullName>
    </submittedName>
</protein>
<dbReference type="SUPFAM" id="SSF52047">
    <property type="entry name" value="RNI-like"/>
    <property type="match status" value="1"/>
</dbReference>
<sequence>MFPNIIHFNFEKSIKTKSVGKILKLIAESYSNLEYFNISALYRKLKAENDIGLSAIANLYHKLEYLNIFNYTEFAKISICNIIRSCPRLQQLNLSLCEITNITIKEIARSYFNLKYLNLRECYKISKEALVILNSNIHIENFVSTLIPSDLIG</sequence>
<name>A0ABN7W4G0_GIGMA</name>
<proteinExistence type="predicted"/>
<keyword evidence="2" id="KW-1185">Reference proteome</keyword>
<dbReference type="Gene3D" id="3.80.10.10">
    <property type="entry name" value="Ribonuclease Inhibitor"/>
    <property type="match status" value="1"/>
</dbReference>
<evidence type="ECO:0000313" key="1">
    <source>
        <dbReference type="EMBL" id="CAG8815493.1"/>
    </source>
</evidence>
<feature type="non-terminal residue" evidence="1">
    <location>
        <position position="153"/>
    </location>
</feature>
<comment type="caution">
    <text evidence="1">The sequence shown here is derived from an EMBL/GenBank/DDBJ whole genome shotgun (WGS) entry which is preliminary data.</text>
</comment>
<organism evidence="1 2">
    <name type="scientific">Gigaspora margarita</name>
    <dbReference type="NCBI Taxonomy" id="4874"/>
    <lineage>
        <taxon>Eukaryota</taxon>
        <taxon>Fungi</taxon>
        <taxon>Fungi incertae sedis</taxon>
        <taxon>Mucoromycota</taxon>
        <taxon>Glomeromycotina</taxon>
        <taxon>Glomeromycetes</taxon>
        <taxon>Diversisporales</taxon>
        <taxon>Gigasporaceae</taxon>
        <taxon>Gigaspora</taxon>
    </lineage>
</organism>
<accession>A0ABN7W4G0</accession>
<dbReference type="EMBL" id="CAJVQB010030404">
    <property type="protein sequence ID" value="CAG8815493.1"/>
    <property type="molecule type" value="Genomic_DNA"/>
</dbReference>
<dbReference type="SMART" id="SM00367">
    <property type="entry name" value="LRR_CC"/>
    <property type="match status" value="2"/>
</dbReference>
<dbReference type="InterPro" id="IPR032675">
    <property type="entry name" value="LRR_dom_sf"/>
</dbReference>
<dbReference type="Proteomes" id="UP000789901">
    <property type="component" value="Unassembled WGS sequence"/>
</dbReference>